<accession>A0A8H7UHG3</accession>
<keyword evidence="5" id="KW-1185">Reference proteome</keyword>
<feature type="repeat" description="TPR" evidence="1">
    <location>
        <begin position="466"/>
        <end position="499"/>
    </location>
</feature>
<organism evidence="4 5">
    <name type="scientific">Mortierella isabellina</name>
    <name type="common">Filamentous fungus</name>
    <name type="synonym">Umbelopsis isabellina</name>
    <dbReference type="NCBI Taxonomy" id="91625"/>
    <lineage>
        <taxon>Eukaryota</taxon>
        <taxon>Fungi</taxon>
        <taxon>Fungi incertae sedis</taxon>
        <taxon>Mucoromycota</taxon>
        <taxon>Mucoromycotina</taxon>
        <taxon>Umbelopsidomycetes</taxon>
        <taxon>Umbelopsidales</taxon>
        <taxon>Umbelopsidaceae</taxon>
        <taxon>Umbelopsis</taxon>
    </lineage>
</organism>
<dbReference type="Gene3D" id="1.25.40.10">
    <property type="entry name" value="Tetratricopeptide repeat domain"/>
    <property type="match status" value="2"/>
</dbReference>
<dbReference type="Proteomes" id="UP000654370">
    <property type="component" value="Unassembled WGS sequence"/>
</dbReference>
<dbReference type="GO" id="GO:0006383">
    <property type="term" value="P:transcription by RNA polymerase III"/>
    <property type="evidence" value="ECO:0007669"/>
    <property type="project" value="InterPro"/>
</dbReference>
<feature type="compositionally biased region" description="Acidic residues" evidence="3">
    <location>
        <begin position="80"/>
        <end position="98"/>
    </location>
</feature>
<dbReference type="PANTHER" id="PTHR23082:SF0">
    <property type="entry name" value="GENERAL TRANSCRIPTION FACTOR 3C POLYPEPTIDE 3"/>
    <property type="match status" value="1"/>
</dbReference>
<feature type="repeat" description="TPR" evidence="1">
    <location>
        <begin position="501"/>
        <end position="534"/>
    </location>
</feature>
<dbReference type="AlphaFoldDB" id="A0A8H7UHG3"/>
<proteinExistence type="predicted"/>
<feature type="compositionally biased region" description="Basic and acidic residues" evidence="3">
    <location>
        <begin position="612"/>
        <end position="632"/>
    </location>
</feature>
<dbReference type="Pfam" id="PF13432">
    <property type="entry name" value="TPR_16"/>
    <property type="match status" value="2"/>
</dbReference>
<dbReference type="SMART" id="SM00028">
    <property type="entry name" value="TPR"/>
    <property type="match status" value="6"/>
</dbReference>
<dbReference type="PANTHER" id="PTHR23082">
    <property type="entry name" value="TRANSCRIPTION INITIATION FACTOR IIIC TFIIIC , POLYPEPTIDE 3-RELATED"/>
    <property type="match status" value="1"/>
</dbReference>
<evidence type="ECO:0008006" key="6">
    <source>
        <dbReference type="Google" id="ProtNLM"/>
    </source>
</evidence>
<feature type="repeat" description="TPR" evidence="1">
    <location>
        <begin position="314"/>
        <end position="347"/>
    </location>
</feature>
<dbReference type="InterPro" id="IPR011990">
    <property type="entry name" value="TPR-like_helical_dom_sf"/>
</dbReference>
<feature type="region of interest" description="Disordered" evidence="3">
    <location>
        <begin position="80"/>
        <end position="101"/>
    </location>
</feature>
<dbReference type="InterPro" id="IPR019734">
    <property type="entry name" value="TPR_rpt"/>
</dbReference>
<name>A0A8H7UHG3_MORIS</name>
<dbReference type="PROSITE" id="PS50005">
    <property type="entry name" value="TPR"/>
    <property type="match status" value="3"/>
</dbReference>
<feature type="region of interest" description="Disordered" evidence="3">
    <location>
        <begin position="1"/>
        <end position="36"/>
    </location>
</feature>
<protein>
    <recommendedName>
        <fullName evidence="6">TPR-like protein</fullName>
    </recommendedName>
</protein>
<comment type="caution">
    <text evidence="4">The sequence shown here is derived from an EMBL/GenBank/DDBJ whole genome shotgun (WGS) entry which is preliminary data.</text>
</comment>
<gene>
    <name evidence="4" type="ORF">INT43_003795</name>
</gene>
<dbReference type="EMBL" id="JAEPQZ010000006">
    <property type="protein sequence ID" value="KAG2180008.1"/>
    <property type="molecule type" value="Genomic_DNA"/>
</dbReference>
<dbReference type="OrthoDB" id="9991317at2759"/>
<feature type="region of interest" description="Disordered" evidence="3">
    <location>
        <begin position="607"/>
        <end position="632"/>
    </location>
</feature>
<sequence length="1144" mass="130809">MPATRRSTRTRISQTISETSVPAQGDATPEDDVMAQAESELELDLALEEEVFSGDSDYYQPSEDEDAELQQDLLDMELEEEGEDANNASQEDDNDEEERNERELEAIMAAATSNSLGDMVDTGDLNDIWAAGDEDLADFEENLARTAGIGKAKLRKGKGRGRKGPRDHPLTPEIKAMLGDANQHYVNAEYAEAIKLYQEIITQDRMVHSAWVNLGMIQDELGRPDKALHLFINVSDVYVRVADNTNGVSKQALLFIRELGVRHQAIFCLKKILSLDPADKDALWDRSFLLKEDGKIDAAIRGFNQLLALTPHHVKVIDELAKLYRSKENMDKAIELYEQAMDYHFERDDMNDDGNDENKFRYTEINMLTELYIMVGEYEKALMCIKYGVMYLQRRIDDIDWQTGLDPADEDEEFDLDPKDPETIEFANFPVELRARMAVCRIHLDYIDIAKKHTEYVTRYPVKQYSDLYHEIAAAYMEKGKHDLALELLQKIVDEEEAVDVDVLIRSGDCYREVGELETAIEFYTAVLEEQDQNLDVMMALAQVYEETGEEEKAFDLVTHVMRLNREARRLQELENNNSMAAMSPAHDVTGVGSIFDEIGISDQARMAQSRIRNDRKARERQLEEEKTETTKRSFASLHEFKKRMEASNGTDSQAASYYMEEARSLWEDFSRVKALFPADKSKKFTGFRSKRLSGRHETDADIESELHKMVSRLASTIKRKDSAEDREALELLQEEQKELEERYRKMAGDSSFRGISFGEWLQSFINYCFLLTNSGQAAKAYELLNQLGDANVFYHDPQRRLGIKLTMIACALLADDHPTVYEVTRTISTIYQYQDDGYKFSSVSIVDHSCSSSGSANIPWYSPAMTVKYLIRQVKTMDRLIRRAFKSREDADDTEDTQNAALHKFFEGTADDEETDNGPRPRGVPREKFPKKPIISLLLLLGNVLQIARNQTAAIGESPTVDKTHLRTSNTDSFEIVYYCRAYSLCPQEPLIALLTGVAFLNRAVQRITDNRHLQIVQAFTFLYKYYEARKELQYAQEAEYNIARAFHTLDLGHLAVPYYERALCLPSRVAVLQEGEEAAMRGHSIEKLLDDVYDWEIPHPWSTDEDDPTDLRQEAAYNLHMIYVTSGNPGLAQMLMIKYCSV</sequence>
<dbReference type="GO" id="GO:0000127">
    <property type="term" value="C:transcription factor TFIIIC complex"/>
    <property type="evidence" value="ECO:0007669"/>
    <property type="project" value="TreeGrafter"/>
</dbReference>
<evidence type="ECO:0000256" key="1">
    <source>
        <dbReference type="PROSITE-ProRule" id="PRU00339"/>
    </source>
</evidence>
<dbReference type="SUPFAM" id="SSF48452">
    <property type="entry name" value="TPR-like"/>
    <property type="match status" value="2"/>
</dbReference>
<feature type="region of interest" description="Disordered" evidence="3">
    <location>
        <begin position="906"/>
        <end position="929"/>
    </location>
</feature>
<keyword evidence="1" id="KW-0802">TPR repeat</keyword>
<evidence type="ECO:0000313" key="5">
    <source>
        <dbReference type="Proteomes" id="UP000654370"/>
    </source>
</evidence>
<dbReference type="Pfam" id="PF13176">
    <property type="entry name" value="TPR_7"/>
    <property type="match status" value="1"/>
</dbReference>
<reference evidence="4" key="1">
    <citation type="submission" date="2020-12" db="EMBL/GenBank/DDBJ databases">
        <title>Metabolic potential, ecology and presence of endohyphal bacteria is reflected in genomic diversity of Mucoromycotina.</title>
        <authorList>
            <person name="Muszewska A."/>
            <person name="Okrasinska A."/>
            <person name="Steczkiewicz K."/>
            <person name="Drgas O."/>
            <person name="Orlowska M."/>
            <person name="Perlinska-Lenart U."/>
            <person name="Aleksandrzak-Piekarczyk T."/>
            <person name="Szatraj K."/>
            <person name="Zielenkiewicz U."/>
            <person name="Pilsyk S."/>
            <person name="Malc E."/>
            <person name="Mieczkowski P."/>
            <person name="Kruszewska J.S."/>
            <person name="Biernat P."/>
            <person name="Pawlowska J."/>
        </authorList>
    </citation>
    <scope>NUCLEOTIDE SEQUENCE</scope>
    <source>
        <strain evidence="4">WA0000067209</strain>
    </source>
</reference>
<feature type="compositionally biased region" description="Low complexity" evidence="3">
    <location>
        <begin position="10"/>
        <end position="20"/>
    </location>
</feature>
<evidence type="ECO:0000313" key="4">
    <source>
        <dbReference type="EMBL" id="KAG2180008.1"/>
    </source>
</evidence>
<feature type="coiled-coil region" evidence="2">
    <location>
        <begin position="723"/>
        <end position="750"/>
    </location>
</feature>
<evidence type="ECO:0000256" key="3">
    <source>
        <dbReference type="SAM" id="MobiDB-lite"/>
    </source>
</evidence>
<evidence type="ECO:0000256" key="2">
    <source>
        <dbReference type="SAM" id="Coils"/>
    </source>
</evidence>
<dbReference type="InterPro" id="IPR039340">
    <property type="entry name" value="Tfc4/TFIIIC-102/Sfc4"/>
</dbReference>
<keyword evidence="2" id="KW-0175">Coiled coil</keyword>